<comment type="caution">
    <text evidence="2">The sequence shown here is derived from an EMBL/GenBank/DDBJ whole genome shotgun (WGS) entry which is preliminary data.</text>
</comment>
<accession>A0ABQ9WE03</accession>
<reference evidence="2 3" key="1">
    <citation type="submission" date="2023-05" db="EMBL/GenBank/DDBJ databases">
        <title>B98-5 Cell Line De Novo Hybrid Assembly: An Optical Mapping Approach.</title>
        <authorList>
            <person name="Kananen K."/>
            <person name="Auerbach J.A."/>
            <person name="Kautto E."/>
            <person name="Blachly J.S."/>
        </authorList>
    </citation>
    <scope>NUCLEOTIDE SEQUENCE [LARGE SCALE GENOMIC DNA]</scope>
    <source>
        <strain evidence="2">B95-8</strain>
        <tissue evidence="2">Cell line</tissue>
    </source>
</reference>
<dbReference type="EMBL" id="JASSZA010000001">
    <property type="protein sequence ID" value="KAK2119885.1"/>
    <property type="molecule type" value="Genomic_DNA"/>
</dbReference>
<dbReference type="SUPFAM" id="SSF56112">
    <property type="entry name" value="Protein kinase-like (PK-like)"/>
    <property type="match status" value="1"/>
</dbReference>
<protein>
    <recommendedName>
        <fullName evidence="1">Protein kinase domain-containing protein</fullName>
    </recommendedName>
</protein>
<keyword evidence="3" id="KW-1185">Reference proteome</keyword>
<dbReference type="InterPro" id="IPR000719">
    <property type="entry name" value="Prot_kinase_dom"/>
</dbReference>
<evidence type="ECO:0000313" key="3">
    <source>
        <dbReference type="Proteomes" id="UP001266305"/>
    </source>
</evidence>
<proteinExistence type="predicted"/>
<evidence type="ECO:0000259" key="1">
    <source>
        <dbReference type="PROSITE" id="PS50011"/>
    </source>
</evidence>
<dbReference type="Proteomes" id="UP001266305">
    <property type="component" value="Unassembled WGS sequence"/>
</dbReference>
<dbReference type="InterPro" id="IPR011009">
    <property type="entry name" value="Kinase-like_dom_sf"/>
</dbReference>
<dbReference type="Pfam" id="PF07714">
    <property type="entry name" value="PK_Tyr_Ser-Thr"/>
    <property type="match status" value="1"/>
</dbReference>
<dbReference type="Gene3D" id="1.10.510.10">
    <property type="entry name" value="Transferase(Phosphotransferase) domain 1"/>
    <property type="match status" value="1"/>
</dbReference>
<name>A0ABQ9WE03_SAGOE</name>
<evidence type="ECO:0000313" key="2">
    <source>
        <dbReference type="EMBL" id="KAK2119885.1"/>
    </source>
</evidence>
<dbReference type="InterPro" id="IPR051681">
    <property type="entry name" value="Ser/Thr_Kinases-Pseudokinases"/>
</dbReference>
<gene>
    <name evidence="2" type="ORF">P7K49_001271</name>
</gene>
<dbReference type="InterPro" id="IPR001245">
    <property type="entry name" value="Ser-Thr/Tyr_kinase_cat_dom"/>
</dbReference>
<sequence length="149" mass="16339">MAALPTEEGLLRGAYHVGAVTEEMVFTTVMPPTSNGDTVSVSSHSSMIPFLGGKELDHPNICRFTGGFIALPDVVIVMEYCPKGSLMDVLLNDDTSLNWAHMESFGMSRVSSTLDVAEGMARLHQCKMYRGKLKSTDYVIDGCWMEPEE</sequence>
<organism evidence="2 3">
    <name type="scientific">Saguinus oedipus</name>
    <name type="common">Cotton-top tamarin</name>
    <name type="synonym">Oedipomidas oedipus</name>
    <dbReference type="NCBI Taxonomy" id="9490"/>
    <lineage>
        <taxon>Eukaryota</taxon>
        <taxon>Metazoa</taxon>
        <taxon>Chordata</taxon>
        <taxon>Craniata</taxon>
        <taxon>Vertebrata</taxon>
        <taxon>Euteleostomi</taxon>
        <taxon>Mammalia</taxon>
        <taxon>Eutheria</taxon>
        <taxon>Euarchontoglires</taxon>
        <taxon>Primates</taxon>
        <taxon>Haplorrhini</taxon>
        <taxon>Platyrrhini</taxon>
        <taxon>Cebidae</taxon>
        <taxon>Callitrichinae</taxon>
        <taxon>Saguinus</taxon>
    </lineage>
</organism>
<dbReference type="PROSITE" id="PS50011">
    <property type="entry name" value="PROTEIN_KINASE_DOM"/>
    <property type="match status" value="1"/>
</dbReference>
<feature type="domain" description="Protein kinase" evidence="1">
    <location>
        <begin position="1"/>
        <end position="149"/>
    </location>
</feature>
<dbReference type="PANTHER" id="PTHR44329">
    <property type="entry name" value="SERINE/THREONINE-PROTEIN KINASE TNNI3K-RELATED"/>
    <property type="match status" value="1"/>
</dbReference>